<organism evidence="3 4">
    <name type="scientific">Rossellomorea pakistanensis</name>
    <dbReference type="NCBI Taxonomy" id="992288"/>
    <lineage>
        <taxon>Bacteria</taxon>
        <taxon>Bacillati</taxon>
        <taxon>Bacillota</taxon>
        <taxon>Bacilli</taxon>
        <taxon>Bacillales</taxon>
        <taxon>Bacillaceae</taxon>
        <taxon>Rossellomorea</taxon>
    </lineage>
</organism>
<evidence type="ECO:0000256" key="1">
    <source>
        <dbReference type="ARBA" id="ARBA00006484"/>
    </source>
</evidence>
<evidence type="ECO:0000313" key="4">
    <source>
        <dbReference type="Proteomes" id="UP001646157"/>
    </source>
</evidence>
<comment type="caution">
    <text evidence="3">The sequence shown here is derived from an EMBL/GenBank/DDBJ whole genome shotgun (WGS) entry which is preliminary data.</text>
</comment>
<protein>
    <submittedName>
        <fullName evidence="3">NAD(P)-dependent dehydrogenase (Short-subunit alcohol dehydrogenase family)</fullName>
    </submittedName>
</protein>
<gene>
    <name evidence="3" type="ORF">JOC86_002072</name>
</gene>
<comment type="similarity">
    <text evidence="1">Belongs to the short-chain dehydrogenases/reductases (SDR) family.</text>
</comment>
<dbReference type="PRINTS" id="PR00080">
    <property type="entry name" value="SDRFAMILY"/>
</dbReference>
<dbReference type="Proteomes" id="UP001646157">
    <property type="component" value="Unassembled WGS sequence"/>
</dbReference>
<evidence type="ECO:0000256" key="2">
    <source>
        <dbReference type="ARBA" id="ARBA00023002"/>
    </source>
</evidence>
<keyword evidence="4" id="KW-1185">Reference proteome</keyword>
<evidence type="ECO:0000313" key="3">
    <source>
        <dbReference type="EMBL" id="MBM7585530.1"/>
    </source>
</evidence>
<dbReference type="PROSITE" id="PS00061">
    <property type="entry name" value="ADH_SHORT"/>
    <property type="match status" value="1"/>
</dbReference>
<dbReference type="SUPFAM" id="SSF51735">
    <property type="entry name" value="NAD(P)-binding Rossmann-fold domains"/>
    <property type="match status" value="1"/>
</dbReference>
<dbReference type="InterPro" id="IPR002347">
    <property type="entry name" value="SDR_fam"/>
</dbReference>
<dbReference type="RefSeq" id="WP_205171670.1">
    <property type="nucleotide sequence ID" value="NZ_JAFBDZ010000002.1"/>
</dbReference>
<dbReference type="InterPro" id="IPR020904">
    <property type="entry name" value="Sc_DH/Rdtase_CS"/>
</dbReference>
<dbReference type="EMBL" id="JAFBDZ010000002">
    <property type="protein sequence ID" value="MBM7585530.1"/>
    <property type="molecule type" value="Genomic_DNA"/>
</dbReference>
<name>A0ABS2NCD4_9BACI</name>
<proteinExistence type="inferred from homology"/>
<accession>A0ABS2NCD4</accession>
<reference evidence="3 4" key="1">
    <citation type="submission" date="2021-01" db="EMBL/GenBank/DDBJ databases">
        <title>Genomic Encyclopedia of Type Strains, Phase IV (KMG-IV): sequencing the most valuable type-strain genomes for metagenomic binning, comparative biology and taxonomic classification.</title>
        <authorList>
            <person name="Goeker M."/>
        </authorList>
    </citation>
    <scope>NUCLEOTIDE SEQUENCE [LARGE SCALE GENOMIC DNA]</scope>
    <source>
        <strain evidence="3 4">DSM 24834</strain>
    </source>
</reference>
<dbReference type="NCBIfam" id="NF005559">
    <property type="entry name" value="PRK07231.1"/>
    <property type="match status" value="1"/>
</dbReference>
<sequence>MRLHNKVALITGGASGIGEETSYLFAAEGAKVIIADIHKEKINRIVENLRKRGHEVLGIQCDVSKELEVKQLIYQSIEFFGRLDILFNNAGAILPKKLQAISSEEWDHLFKVNVKSIFLTVKHGLDYLKNSEGSIINMASMTGVVGQQNNPAYSATKGAVIALTKAMAIDFAPYNVRVNSLSPAGVNTPLLETWIAKQHNPEKARHAQDRSHLLGRMASSLEIAKVVLFLGSCDSSFITGENIVVDGGATIGYAAGPKPEWANL</sequence>
<keyword evidence="2" id="KW-0560">Oxidoreductase</keyword>
<dbReference type="PRINTS" id="PR00081">
    <property type="entry name" value="GDHRDH"/>
</dbReference>
<dbReference type="InterPro" id="IPR036291">
    <property type="entry name" value="NAD(P)-bd_dom_sf"/>
</dbReference>
<dbReference type="CDD" id="cd05233">
    <property type="entry name" value="SDR_c"/>
    <property type="match status" value="1"/>
</dbReference>
<dbReference type="Pfam" id="PF13561">
    <property type="entry name" value="adh_short_C2"/>
    <property type="match status" value="1"/>
</dbReference>
<dbReference type="PANTHER" id="PTHR24321">
    <property type="entry name" value="DEHYDROGENASES, SHORT CHAIN"/>
    <property type="match status" value="1"/>
</dbReference>
<dbReference type="PANTHER" id="PTHR24321:SF8">
    <property type="entry name" value="ESTRADIOL 17-BETA-DEHYDROGENASE 8-RELATED"/>
    <property type="match status" value="1"/>
</dbReference>
<dbReference type="Gene3D" id="3.40.50.720">
    <property type="entry name" value="NAD(P)-binding Rossmann-like Domain"/>
    <property type="match status" value="1"/>
</dbReference>